<evidence type="ECO:0000313" key="3">
    <source>
        <dbReference type="EMBL" id="RXK08609.1"/>
    </source>
</evidence>
<dbReference type="Proteomes" id="UP000290172">
    <property type="component" value="Unassembled WGS sequence"/>
</dbReference>
<evidence type="ECO:0000313" key="5">
    <source>
        <dbReference type="Proteomes" id="UP000290172"/>
    </source>
</evidence>
<evidence type="ECO:0000313" key="4">
    <source>
        <dbReference type="Proteomes" id="UP000289758"/>
    </source>
</evidence>
<evidence type="ECO:0000313" key="2">
    <source>
        <dbReference type="EMBL" id="RXJ67969.1"/>
    </source>
</evidence>
<name>A0A4Q1APR5_9BACT</name>
<dbReference type="EMBL" id="PDKK01000001">
    <property type="protein sequence ID" value="RXK08609.1"/>
    <property type="molecule type" value="Genomic_DNA"/>
</dbReference>
<reference evidence="4 5" key="1">
    <citation type="submission" date="2017-10" db="EMBL/GenBank/DDBJ databases">
        <title>Genomics of the genus Arcobacter.</title>
        <authorList>
            <person name="Perez-Cataluna A."/>
            <person name="Figueras M.J."/>
        </authorList>
    </citation>
    <scope>NUCLEOTIDE SEQUENCE [LARGE SCALE GENOMIC DNA]</scope>
    <source>
        <strain evidence="3 4">CECT 8441</strain>
        <strain evidence="2 5">CECT 8993</strain>
    </source>
</reference>
<dbReference type="RefSeq" id="WP_128981329.1">
    <property type="nucleotide sequence ID" value="NZ_CP053836.1"/>
</dbReference>
<protein>
    <submittedName>
        <fullName evidence="3">Uncharacterized protein</fullName>
    </submittedName>
</protein>
<proteinExistence type="predicted"/>
<accession>A0A4Q1APR5</accession>
<feature type="transmembrane region" description="Helical" evidence="1">
    <location>
        <begin position="48"/>
        <end position="68"/>
    </location>
</feature>
<dbReference type="Proteomes" id="UP000289758">
    <property type="component" value="Unassembled WGS sequence"/>
</dbReference>
<organism evidence="3 4">
    <name type="scientific">Halarcobacter ebronensis</name>
    <dbReference type="NCBI Taxonomy" id="1462615"/>
    <lineage>
        <taxon>Bacteria</taxon>
        <taxon>Pseudomonadati</taxon>
        <taxon>Campylobacterota</taxon>
        <taxon>Epsilonproteobacteria</taxon>
        <taxon>Campylobacterales</taxon>
        <taxon>Arcobacteraceae</taxon>
        <taxon>Halarcobacter</taxon>
    </lineage>
</organism>
<keyword evidence="1" id="KW-1133">Transmembrane helix</keyword>
<feature type="transmembrane region" description="Helical" evidence="1">
    <location>
        <begin position="7"/>
        <end position="28"/>
    </location>
</feature>
<keyword evidence="1" id="KW-0472">Membrane</keyword>
<keyword evidence="4" id="KW-1185">Reference proteome</keyword>
<dbReference type="EMBL" id="PDKJ01000007">
    <property type="protein sequence ID" value="RXJ67969.1"/>
    <property type="molecule type" value="Genomic_DNA"/>
</dbReference>
<evidence type="ECO:0000256" key="1">
    <source>
        <dbReference type="SAM" id="Phobius"/>
    </source>
</evidence>
<dbReference type="AlphaFoldDB" id="A0A4Q1APR5"/>
<comment type="caution">
    <text evidence="3">The sequence shown here is derived from an EMBL/GenBank/DDBJ whole genome shotgun (WGS) entry which is preliminary data.</text>
</comment>
<sequence length="75" mass="9026">MINLKKELIIFFSLLVIVSIGIHFDAWINHPMEHMESLFSHSMAYHPFLYVFLIYLVIGFFRVIINLIKKLFKRK</sequence>
<gene>
    <name evidence="3" type="ORF">CRV07_02055</name>
    <name evidence="2" type="ORF">CRV08_09170</name>
</gene>
<keyword evidence="1" id="KW-0812">Transmembrane</keyword>
<dbReference type="OrthoDB" id="5348880at2"/>